<gene>
    <name evidence="1" type="ORF">PFDG_05112</name>
</gene>
<protein>
    <submittedName>
        <fullName evidence="1">Uncharacterized protein</fullName>
    </submittedName>
</protein>
<accession>A0A0L7M9T1</accession>
<reference evidence="2" key="2">
    <citation type="submission" date="2006-09" db="EMBL/GenBank/DDBJ databases">
        <title>The genome sequence of Plasmodium falciparum Dd2.</title>
        <authorList>
            <consortium name="The Broad Institute Genome Sequencing Platform"/>
            <person name="Birren B."/>
            <person name="Lander E."/>
            <person name="Galagan J."/>
            <person name="Nusbaum C."/>
            <person name="Devon K."/>
            <person name="Henn M."/>
            <person name="Jaffe D."/>
            <person name="Butler J."/>
            <person name="Alvarez P."/>
            <person name="Gnerre S."/>
            <person name="Grabherr M."/>
            <person name="Kleber M."/>
            <person name="Mauceli E."/>
            <person name="Brockman W."/>
            <person name="MacCallum I.A."/>
            <person name="Rounsley S."/>
            <person name="Young S."/>
            <person name="LaButti K."/>
            <person name="Pushparaj V."/>
            <person name="DeCaprio D."/>
            <person name="Crawford M."/>
            <person name="Koehrsen M."/>
            <person name="Engels R."/>
            <person name="Montgomery P."/>
            <person name="Pearson M."/>
            <person name="Howarth C."/>
            <person name="Larson L."/>
            <person name="Luoma S."/>
            <person name="White J."/>
            <person name="Kodira C."/>
            <person name="Zeng Q."/>
            <person name="O'Leary S."/>
            <person name="Yandava C."/>
            <person name="Alvarado L."/>
            <person name="Wirth D."/>
            <person name="Volkman S."/>
            <person name="Hartl D."/>
        </authorList>
    </citation>
    <scope>NUCLEOTIDE SEQUENCE [LARGE SCALE GENOMIC DNA]</scope>
</reference>
<proteinExistence type="predicted"/>
<evidence type="ECO:0000313" key="2">
    <source>
        <dbReference type="Proteomes" id="UP000054282"/>
    </source>
</evidence>
<name>A0A0L7M9T1_PLAF4</name>
<feature type="non-terminal residue" evidence="1">
    <location>
        <position position="1"/>
    </location>
</feature>
<evidence type="ECO:0000313" key="1">
    <source>
        <dbReference type="EMBL" id="KOB89563.1"/>
    </source>
</evidence>
<sequence>EVDHEKRRDLCFELKDICSTLELEIKEKNLIIDDFADKLNQSEKKKKDYQVILELSKFNIQNFNDNVKHFTSKGTEVVEKLSNKDDEIPRLHAYKEKIKQEKENLFYEHVHTLEQLNEPRCQ</sequence>
<dbReference type="AlphaFoldDB" id="A0A0L7M9T1"/>
<dbReference type="EMBL" id="GG702670">
    <property type="protein sequence ID" value="KOB89563.1"/>
    <property type="molecule type" value="Genomic_DNA"/>
</dbReference>
<dbReference type="KEGG" id="pfd:PFDG_05112"/>
<reference evidence="2" key="1">
    <citation type="submission" date="2006-09" db="EMBL/GenBank/DDBJ databases">
        <title>Annotation of Plasmodium falciparum Dd2.</title>
        <authorList>
            <consortium name="The Broad Institute Genome Sequencing Platform"/>
            <person name="Volkman S.K."/>
            <person name="Neafsey D.E."/>
            <person name="Dash A.P."/>
            <person name="Chitnis C.E."/>
            <person name="Hartl D.L."/>
            <person name="Young S.K."/>
            <person name="Zeng Q."/>
            <person name="Koehrsen M."/>
            <person name="Alvarado L."/>
            <person name="Berlin A."/>
            <person name="Borenstein D."/>
            <person name="Chapman S.B."/>
            <person name="Chen Z."/>
            <person name="Engels R."/>
            <person name="Freedman E."/>
            <person name="Gellesch M."/>
            <person name="Goldberg J."/>
            <person name="Griggs A."/>
            <person name="Gujja S."/>
            <person name="Heilman E.R."/>
            <person name="Heiman D.I."/>
            <person name="Howarth C."/>
            <person name="Jen D."/>
            <person name="Larson L."/>
            <person name="Mehta T."/>
            <person name="Neiman D."/>
            <person name="Park D."/>
            <person name="Pearson M."/>
            <person name="Roberts A."/>
            <person name="Saif S."/>
            <person name="Shea T."/>
            <person name="Shenoy N."/>
            <person name="Sisk P."/>
            <person name="Stolte C."/>
            <person name="Sykes S."/>
            <person name="Walk T."/>
            <person name="White J."/>
            <person name="Yandava C."/>
            <person name="Haas B."/>
            <person name="Henn M.R."/>
            <person name="Nusbaum C."/>
            <person name="Birren B."/>
        </authorList>
    </citation>
    <scope>NUCLEOTIDE SEQUENCE [LARGE SCALE GENOMIC DNA]</scope>
</reference>
<dbReference type="Proteomes" id="UP000054282">
    <property type="component" value="Unassembled WGS sequence"/>
</dbReference>
<organism evidence="1 2">
    <name type="scientific">Plasmodium falciparum (isolate Dd2)</name>
    <dbReference type="NCBI Taxonomy" id="57267"/>
    <lineage>
        <taxon>Eukaryota</taxon>
        <taxon>Sar</taxon>
        <taxon>Alveolata</taxon>
        <taxon>Apicomplexa</taxon>
        <taxon>Aconoidasida</taxon>
        <taxon>Haemosporida</taxon>
        <taxon>Plasmodiidae</taxon>
        <taxon>Plasmodium</taxon>
        <taxon>Plasmodium (Laverania)</taxon>
    </lineage>
</organism>